<feature type="transmembrane region" description="Helical" evidence="10">
    <location>
        <begin position="375"/>
        <end position="395"/>
    </location>
</feature>
<evidence type="ECO:0000256" key="5">
    <source>
        <dbReference type="ARBA" id="ARBA00022519"/>
    </source>
</evidence>
<dbReference type="PRINTS" id="PR00812">
    <property type="entry name" value="BCTERIALGSPF"/>
</dbReference>
<evidence type="ECO:0000256" key="2">
    <source>
        <dbReference type="ARBA" id="ARBA00005745"/>
    </source>
</evidence>
<comment type="similarity">
    <text evidence="2 9">Belongs to the GSP F family.</text>
</comment>
<dbReference type="GO" id="GO:0015628">
    <property type="term" value="P:protein secretion by the type II secretion system"/>
    <property type="evidence" value="ECO:0007669"/>
    <property type="project" value="TreeGrafter"/>
</dbReference>
<dbReference type="GO" id="GO:0005886">
    <property type="term" value="C:plasma membrane"/>
    <property type="evidence" value="ECO:0007669"/>
    <property type="project" value="UniProtKB-SubCell"/>
</dbReference>
<evidence type="ECO:0000259" key="11">
    <source>
        <dbReference type="Pfam" id="PF00482"/>
    </source>
</evidence>
<keyword evidence="6 9" id="KW-0812">Transmembrane</keyword>
<keyword evidence="8 10" id="KW-0472">Membrane</keyword>
<gene>
    <name evidence="12" type="ORF">DNJ96_16705</name>
</gene>
<keyword evidence="13" id="KW-1185">Reference proteome</keyword>
<dbReference type="Pfam" id="PF00482">
    <property type="entry name" value="T2SSF"/>
    <property type="match status" value="2"/>
</dbReference>
<evidence type="ECO:0000256" key="1">
    <source>
        <dbReference type="ARBA" id="ARBA00004429"/>
    </source>
</evidence>
<feature type="transmembrane region" description="Helical" evidence="10">
    <location>
        <begin position="221"/>
        <end position="240"/>
    </location>
</feature>
<accession>A0A4Q9QYS9</accession>
<feature type="domain" description="Type II secretion system protein GspF" evidence="11">
    <location>
        <begin position="273"/>
        <end position="394"/>
    </location>
</feature>
<evidence type="ECO:0000256" key="8">
    <source>
        <dbReference type="ARBA" id="ARBA00023136"/>
    </source>
</evidence>
<feature type="domain" description="Type II secretion system protein GspF" evidence="11">
    <location>
        <begin position="68"/>
        <end position="191"/>
    </location>
</feature>
<evidence type="ECO:0000313" key="12">
    <source>
        <dbReference type="EMBL" id="TBU90668.1"/>
    </source>
</evidence>
<name>A0A4Q9QYS9_9GAMM</name>
<dbReference type="Proteomes" id="UP000292639">
    <property type="component" value="Unassembled WGS sequence"/>
</dbReference>
<dbReference type="PANTHER" id="PTHR30012">
    <property type="entry name" value="GENERAL SECRETION PATHWAY PROTEIN"/>
    <property type="match status" value="1"/>
</dbReference>
<comment type="subcellular location">
    <subcellularLocation>
        <location evidence="1 9">Cell inner membrane</location>
        <topology evidence="1 9">Multi-pass membrane protein</topology>
    </subcellularLocation>
</comment>
<evidence type="ECO:0000256" key="6">
    <source>
        <dbReference type="ARBA" id="ARBA00022692"/>
    </source>
</evidence>
<dbReference type="FunFam" id="1.20.81.30:FF:000001">
    <property type="entry name" value="Type II secretion system protein F"/>
    <property type="match status" value="2"/>
</dbReference>
<dbReference type="InterPro" id="IPR042094">
    <property type="entry name" value="T2SS_GspF_sf"/>
</dbReference>
<dbReference type="PANTHER" id="PTHR30012:SF7">
    <property type="entry name" value="PROTEIN TRANSPORT PROTEIN HOFC HOMOLOG"/>
    <property type="match status" value="1"/>
</dbReference>
<evidence type="ECO:0000256" key="7">
    <source>
        <dbReference type="ARBA" id="ARBA00022989"/>
    </source>
</evidence>
<evidence type="ECO:0000256" key="3">
    <source>
        <dbReference type="ARBA" id="ARBA00022448"/>
    </source>
</evidence>
<dbReference type="PROSITE" id="PS00874">
    <property type="entry name" value="T2SP_F"/>
    <property type="match status" value="1"/>
</dbReference>
<protein>
    <submittedName>
        <fullName evidence="12">Type II secretion system protein F</fullName>
    </submittedName>
</protein>
<organism evidence="12 13">
    <name type="scientific">Stutzerimonas kirkiae</name>
    <dbReference type="NCBI Taxonomy" id="2211392"/>
    <lineage>
        <taxon>Bacteria</taxon>
        <taxon>Pseudomonadati</taxon>
        <taxon>Pseudomonadota</taxon>
        <taxon>Gammaproteobacteria</taxon>
        <taxon>Pseudomonadales</taxon>
        <taxon>Pseudomonadaceae</taxon>
        <taxon>Stutzerimonas</taxon>
    </lineage>
</organism>
<dbReference type="InterPro" id="IPR001992">
    <property type="entry name" value="T2SS_GspF/T4SS_PilC_CS"/>
</dbReference>
<dbReference type="InterPro" id="IPR018076">
    <property type="entry name" value="T2SS_GspF_dom"/>
</dbReference>
<evidence type="ECO:0000256" key="4">
    <source>
        <dbReference type="ARBA" id="ARBA00022475"/>
    </source>
</evidence>
<evidence type="ECO:0000256" key="10">
    <source>
        <dbReference type="SAM" id="Phobius"/>
    </source>
</evidence>
<evidence type="ECO:0000256" key="9">
    <source>
        <dbReference type="RuleBase" id="RU003923"/>
    </source>
</evidence>
<reference evidence="12 13" key="1">
    <citation type="submission" date="2018-06" db="EMBL/GenBank/DDBJ databases">
        <title>Three novel Pseudomonas species isolated from symptomatic oak.</title>
        <authorList>
            <person name="Bueno-Gonzalez V."/>
            <person name="Brady C."/>
        </authorList>
    </citation>
    <scope>NUCLEOTIDE SEQUENCE [LARGE SCALE GENOMIC DNA]</scope>
    <source>
        <strain evidence="12 13">P17C</strain>
    </source>
</reference>
<dbReference type="EMBL" id="QJUP01000029">
    <property type="protein sequence ID" value="TBU90668.1"/>
    <property type="molecule type" value="Genomic_DNA"/>
</dbReference>
<comment type="caution">
    <text evidence="12">The sequence shown here is derived from an EMBL/GenBank/DDBJ whole genome shotgun (WGS) entry which is preliminary data.</text>
</comment>
<keyword evidence="5" id="KW-0997">Cell inner membrane</keyword>
<dbReference type="InterPro" id="IPR003004">
    <property type="entry name" value="GspF/PilC"/>
</dbReference>
<dbReference type="AlphaFoldDB" id="A0A4Q9QYS9"/>
<dbReference type="Gene3D" id="1.20.81.30">
    <property type="entry name" value="Type II secretion system (T2SS), domain F"/>
    <property type="match status" value="2"/>
</dbReference>
<proteinExistence type="inferred from homology"/>
<feature type="transmembrane region" description="Helical" evidence="10">
    <location>
        <begin position="169"/>
        <end position="190"/>
    </location>
</feature>
<keyword evidence="7 10" id="KW-1133">Transmembrane helix</keyword>
<keyword evidence="4" id="KW-1003">Cell membrane</keyword>
<keyword evidence="3 9" id="KW-0813">Transport</keyword>
<evidence type="ECO:0000313" key="13">
    <source>
        <dbReference type="Proteomes" id="UP000292639"/>
    </source>
</evidence>
<sequence>MVRNHLFSWEGTDSQGRRLGGELSAASPLLARARLRSQGVRAPRVRRKVAPLFAASGRRVVSLDIALFTRQMATMLKAGVPLLQALEIIREGIDKQAMRTLIGDIRQEIASGNSFSGALRKWPGYFDELYCNLIVAGEQSGALDVLLDRVATYQERGALLKGRVRRAMAYPLAVIMMGFIVSAILLVKVVPEFEAVFADFGAELPLFTRSVVGLSDAVRQVWYLLLPGVIMGTLGYGYLYRCSRRVRDAQERISLRLPVVGGILRKAAIARYARTLATTFAAGVPLVDALVSVAGATGNVVFRNAVAEVRTDVSSGHQLHAAMRRCGVFPSMVVQMVAIGEEAGALDDMLGKSAGFYEAEVDNAVDNLTTLMEPAIMAVLGVLVGGLIIAMYLPIFQLGNVVG</sequence>